<evidence type="ECO:0000313" key="1">
    <source>
        <dbReference type="EMBL" id="JAH25372.1"/>
    </source>
</evidence>
<dbReference type="AlphaFoldDB" id="A0A0E9R9C2"/>
<proteinExistence type="predicted"/>
<reference evidence="1" key="1">
    <citation type="submission" date="2014-11" db="EMBL/GenBank/DDBJ databases">
        <authorList>
            <person name="Amaro Gonzalez C."/>
        </authorList>
    </citation>
    <scope>NUCLEOTIDE SEQUENCE</scope>
</reference>
<name>A0A0E9R9C2_ANGAN</name>
<reference evidence="1" key="2">
    <citation type="journal article" date="2015" name="Fish Shellfish Immunol.">
        <title>Early steps in the European eel (Anguilla anguilla)-Vibrio vulnificus interaction in the gills: Role of the RtxA13 toxin.</title>
        <authorList>
            <person name="Callol A."/>
            <person name="Pajuelo D."/>
            <person name="Ebbesson L."/>
            <person name="Teles M."/>
            <person name="MacKenzie S."/>
            <person name="Amaro C."/>
        </authorList>
    </citation>
    <scope>NUCLEOTIDE SEQUENCE</scope>
</reference>
<organism evidence="1">
    <name type="scientific">Anguilla anguilla</name>
    <name type="common">European freshwater eel</name>
    <name type="synonym">Muraena anguilla</name>
    <dbReference type="NCBI Taxonomy" id="7936"/>
    <lineage>
        <taxon>Eukaryota</taxon>
        <taxon>Metazoa</taxon>
        <taxon>Chordata</taxon>
        <taxon>Craniata</taxon>
        <taxon>Vertebrata</taxon>
        <taxon>Euteleostomi</taxon>
        <taxon>Actinopterygii</taxon>
        <taxon>Neopterygii</taxon>
        <taxon>Teleostei</taxon>
        <taxon>Anguilliformes</taxon>
        <taxon>Anguillidae</taxon>
        <taxon>Anguilla</taxon>
    </lineage>
</organism>
<dbReference type="EMBL" id="GBXM01083205">
    <property type="protein sequence ID" value="JAH25372.1"/>
    <property type="molecule type" value="Transcribed_RNA"/>
</dbReference>
<accession>A0A0E9R9C2</accession>
<protein>
    <submittedName>
        <fullName evidence="1">Uncharacterized protein</fullName>
    </submittedName>
</protein>
<sequence>MNGLDLPPSGILMHVHLRCTETVIVNLNYFCN</sequence>